<dbReference type="AlphaFoldDB" id="L8GPW9"/>
<dbReference type="RefSeq" id="XP_004336701.1">
    <property type="nucleotide sequence ID" value="XM_004336653.1"/>
</dbReference>
<dbReference type="PANTHER" id="PTHR47186">
    <property type="entry name" value="LEUCINE-RICH REPEAT-CONTAINING PROTEIN 57"/>
    <property type="match status" value="1"/>
</dbReference>
<proteinExistence type="predicted"/>
<organism evidence="1 2">
    <name type="scientific">Acanthamoeba castellanii (strain ATCC 30010 / Neff)</name>
    <dbReference type="NCBI Taxonomy" id="1257118"/>
    <lineage>
        <taxon>Eukaryota</taxon>
        <taxon>Amoebozoa</taxon>
        <taxon>Discosea</taxon>
        <taxon>Longamoebia</taxon>
        <taxon>Centramoebida</taxon>
        <taxon>Acanthamoebidae</taxon>
        <taxon>Acanthamoeba</taxon>
    </lineage>
</organism>
<name>L8GPW9_ACACF</name>
<dbReference type="Proteomes" id="UP000011083">
    <property type="component" value="Unassembled WGS sequence"/>
</dbReference>
<dbReference type="Gene3D" id="3.80.10.10">
    <property type="entry name" value="Ribonuclease Inhibitor"/>
    <property type="match status" value="1"/>
</dbReference>
<evidence type="ECO:0008006" key="3">
    <source>
        <dbReference type="Google" id="ProtNLM"/>
    </source>
</evidence>
<reference evidence="1 2" key="1">
    <citation type="journal article" date="2013" name="Genome Biol.">
        <title>Genome of Acanthamoeba castellanii highlights extensive lateral gene transfer and early evolution of tyrosine kinase signaling.</title>
        <authorList>
            <person name="Clarke M."/>
            <person name="Lohan A.J."/>
            <person name="Liu B."/>
            <person name="Lagkouvardos I."/>
            <person name="Roy S."/>
            <person name="Zafar N."/>
            <person name="Bertelli C."/>
            <person name="Schilde C."/>
            <person name="Kianianmomeni A."/>
            <person name="Burglin T.R."/>
            <person name="Frech C."/>
            <person name="Turcotte B."/>
            <person name="Kopec K.O."/>
            <person name="Synnott J.M."/>
            <person name="Choo C."/>
            <person name="Paponov I."/>
            <person name="Finkler A."/>
            <person name="Soon Heng Tan C."/>
            <person name="Hutchins A.P."/>
            <person name="Weinmeier T."/>
            <person name="Rattei T."/>
            <person name="Chu J.S."/>
            <person name="Gimenez G."/>
            <person name="Irimia M."/>
            <person name="Rigden D.J."/>
            <person name="Fitzpatrick D.A."/>
            <person name="Lorenzo-Morales J."/>
            <person name="Bateman A."/>
            <person name="Chiu C.H."/>
            <person name="Tang P."/>
            <person name="Hegemann P."/>
            <person name="Fromm H."/>
            <person name="Raoult D."/>
            <person name="Greub G."/>
            <person name="Miranda-Saavedra D."/>
            <person name="Chen N."/>
            <person name="Nash P."/>
            <person name="Ginger M.L."/>
            <person name="Horn M."/>
            <person name="Schaap P."/>
            <person name="Caler L."/>
            <person name="Loftus B."/>
        </authorList>
    </citation>
    <scope>NUCLEOTIDE SEQUENCE [LARGE SCALE GENOMIC DNA]</scope>
    <source>
        <strain evidence="1 2">Neff</strain>
    </source>
</reference>
<dbReference type="VEuPathDB" id="AmoebaDB:ACA1_125820"/>
<evidence type="ECO:0000313" key="2">
    <source>
        <dbReference type="Proteomes" id="UP000011083"/>
    </source>
</evidence>
<evidence type="ECO:0000313" key="1">
    <source>
        <dbReference type="EMBL" id="ELR14688.1"/>
    </source>
</evidence>
<dbReference type="EMBL" id="KB008047">
    <property type="protein sequence ID" value="ELR14688.1"/>
    <property type="molecule type" value="Genomic_DNA"/>
</dbReference>
<protein>
    <recommendedName>
        <fullName evidence="3">Leucine rich repeat domain containing protein</fullName>
    </recommendedName>
</protein>
<dbReference type="GeneID" id="14915277"/>
<keyword evidence="2" id="KW-1185">Reference proteome</keyword>
<accession>L8GPW9</accession>
<dbReference type="InterPro" id="IPR032675">
    <property type="entry name" value="LRR_dom_sf"/>
</dbReference>
<dbReference type="KEGG" id="acan:ACA1_125820"/>
<dbReference type="SUPFAM" id="SSF52047">
    <property type="entry name" value="RNI-like"/>
    <property type="match status" value="1"/>
</dbReference>
<gene>
    <name evidence="1" type="ORF">ACA1_125820</name>
</gene>
<sequence length="524" mass="57910">MKMRTRVPHREGAALVPQSLRKHLVAWFAARFCSSARIEDSERDTDSTTRPVEEDLDETAYRREVEAMPEQLRLAIFLFIHKHIRRSDGRLNEQVFGRRLLGDRVWPLIEDLPLTSVNLAVMDQLFGSLEAPTRSDMTGRLLEGLLEWGPADSITHLDVLTSAPDDLDCTNATFGCLNCHNFPSVTSLNLSGRLSEAEEVFTETVMETLVEWEGLQSLTLRDCTFPESAAPLISQLTSLQKLALGSDEQSAGYPTTYRVYKSILESVAGLTQLEELRLCNCDELTRDTLARILQFENLTKLDLSLSPLWSPGSIEKPNTSLTWLKITPSATEVGTAINDIARLFPSLFTLGISVDCLPDDFASLGAELPSVRTLAVTTAKEDTVTRLLSIMPNVEQVTLKRLPLEEGQECSVEFVPGDLAQQITSLQLSAGSRGTRWLPVTAGPSFLSQFVSLRTLRIEKEFGVSDVASLAGCFPLLEELTLAAGVQPDPAYAQATKAAFPRLRKCTVLCTRDTQGAESYKAVW</sequence>